<dbReference type="InterPro" id="IPR011004">
    <property type="entry name" value="Trimer_LpxA-like_sf"/>
</dbReference>
<proteinExistence type="predicted"/>
<dbReference type="Proteomes" id="UP000277766">
    <property type="component" value="Unassembled WGS sequence"/>
</dbReference>
<accession>A0A431VZS1</accession>
<dbReference type="OrthoDB" id="9803036at2"/>
<organism evidence="1 2">
    <name type="scientific">Deinococcus radiophilus</name>
    <dbReference type="NCBI Taxonomy" id="32062"/>
    <lineage>
        <taxon>Bacteria</taxon>
        <taxon>Thermotogati</taxon>
        <taxon>Deinococcota</taxon>
        <taxon>Deinococci</taxon>
        <taxon>Deinococcales</taxon>
        <taxon>Deinococcaceae</taxon>
        <taxon>Deinococcus</taxon>
    </lineage>
</organism>
<dbReference type="PANTHER" id="PTHR13061:SF29">
    <property type="entry name" value="GAMMA CARBONIC ANHYDRASE-LIKE 1, MITOCHONDRIAL-RELATED"/>
    <property type="match status" value="1"/>
</dbReference>
<dbReference type="PANTHER" id="PTHR13061">
    <property type="entry name" value="DYNACTIN SUBUNIT P25"/>
    <property type="match status" value="1"/>
</dbReference>
<dbReference type="InterPro" id="IPR050484">
    <property type="entry name" value="Transf_Hexapept/Carb_Anhydrase"/>
</dbReference>
<dbReference type="CDD" id="cd04645">
    <property type="entry name" value="LbH_gamma_CA_like"/>
    <property type="match status" value="1"/>
</dbReference>
<evidence type="ECO:0000313" key="1">
    <source>
        <dbReference type="EMBL" id="RTR28718.1"/>
    </source>
</evidence>
<keyword evidence="2" id="KW-1185">Reference proteome</keyword>
<dbReference type="SUPFAM" id="SSF51161">
    <property type="entry name" value="Trimeric LpxA-like enzymes"/>
    <property type="match status" value="1"/>
</dbReference>
<dbReference type="AlphaFoldDB" id="A0A431VZS1"/>
<name>A0A431VZS1_9DEIO</name>
<dbReference type="InterPro" id="IPR047324">
    <property type="entry name" value="LbH_gamma_CA-like"/>
</dbReference>
<protein>
    <submittedName>
        <fullName evidence="1">Gamma carbonic anhydrase family protein</fullName>
    </submittedName>
</protein>
<reference evidence="1 2" key="1">
    <citation type="submission" date="2018-12" db="EMBL/GenBank/DDBJ databases">
        <title>Deinococcus radiophilus ATCC 27603 genome sequencing and assembly.</title>
        <authorList>
            <person name="Maclea K.S."/>
            <person name="Maynard C.R."/>
        </authorList>
    </citation>
    <scope>NUCLEOTIDE SEQUENCE [LARGE SCALE GENOMIC DNA]</scope>
    <source>
        <strain evidence="1 2">ATCC 27603</strain>
    </source>
</reference>
<dbReference type="EMBL" id="RXPE01000006">
    <property type="protein sequence ID" value="RTR28718.1"/>
    <property type="molecule type" value="Genomic_DNA"/>
</dbReference>
<comment type="caution">
    <text evidence="1">The sequence shown here is derived from an EMBL/GenBank/DDBJ whole genome shotgun (WGS) entry which is preliminary data.</text>
</comment>
<gene>
    <name evidence="1" type="ORF">EJ104_04585</name>
</gene>
<evidence type="ECO:0000313" key="2">
    <source>
        <dbReference type="Proteomes" id="UP000277766"/>
    </source>
</evidence>
<dbReference type="Gene3D" id="2.160.10.10">
    <property type="entry name" value="Hexapeptide repeat proteins"/>
    <property type="match status" value="1"/>
</dbReference>
<sequence length="185" mass="19377">MLWQAEFAWAARQARSNVYTLEDRQPVIHPSAYIAPGAAVIGTVSLAEQSSVWFGAVLRGDIEPVVVGARSNVQDAAVLHTERGHPCVLEEDVTVGHGAVVHGAHCGAGSLIGMGATLLSGSRLGRGAVLGAGALLRGGDEVPDGMVAVGVPARVIGPAQPFENAERYVRNAEWYARELLPHTQS</sequence>